<gene>
    <name evidence="1" type="ORF">UFOVP436_189</name>
    <name evidence="2" type="ORF">UFOVP784_189</name>
</gene>
<evidence type="ECO:0000313" key="2">
    <source>
        <dbReference type="EMBL" id="CAB4162933.1"/>
    </source>
</evidence>
<dbReference type="EMBL" id="LR796737">
    <property type="protein sequence ID" value="CAB4162933.1"/>
    <property type="molecule type" value="Genomic_DNA"/>
</dbReference>
<sequence length="68" mass="7546">MMENNSFSGFMPMVSNITIGQIATMINTEGELVEAHSITVKVIDGTEYVFSITAENLMKLYFLIPKAL</sequence>
<dbReference type="EMBL" id="LR796418">
    <property type="protein sequence ID" value="CAB4143608.1"/>
    <property type="molecule type" value="Genomic_DNA"/>
</dbReference>
<protein>
    <submittedName>
        <fullName evidence="2">Uncharacterized protein</fullName>
    </submittedName>
</protein>
<evidence type="ECO:0000313" key="1">
    <source>
        <dbReference type="EMBL" id="CAB4143608.1"/>
    </source>
</evidence>
<accession>A0A6J5NV93</accession>
<proteinExistence type="predicted"/>
<name>A0A6J5NV93_9CAUD</name>
<organism evidence="2">
    <name type="scientific">uncultured Caudovirales phage</name>
    <dbReference type="NCBI Taxonomy" id="2100421"/>
    <lineage>
        <taxon>Viruses</taxon>
        <taxon>Duplodnaviria</taxon>
        <taxon>Heunggongvirae</taxon>
        <taxon>Uroviricota</taxon>
        <taxon>Caudoviricetes</taxon>
        <taxon>Peduoviridae</taxon>
        <taxon>Maltschvirus</taxon>
        <taxon>Maltschvirus maltsch</taxon>
    </lineage>
</organism>
<reference evidence="2" key="1">
    <citation type="submission" date="2020-04" db="EMBL/GenBank/DDBJ databases">
        <authorList>
            <person name="Chiriac C."/>
            <person name="Salcher M."/>
            <person name="Ghai R."/>
            <person name="Kavagutti S V."/>
        </authorList>
    </citation>
    <scope>NUCLEOTIDE SEQUENCE</scope>
</reference>